<dbReference type="Gene3D" id="3.40.50.1000">
    <property type="entry name" value="HAD superfamily/HAD-like"/>
    <property type="match status" value="1"/>
</dbReference>
<dbReference type="AlphaFoldDB" id="A0A285V6H5"/>
<evidence type="ECO:0000256" key="2">
    <source>
        <dbReference type="ARBA" id="ARBA00022723"/>
    </source>
</evidence>
<evidence type="ECO:0000256" key="5">
    <source>
        <dbReference type="SAM" id="Phobius"/>
    </source>
</evidence>
<keyword evidence="5" id="KW-0812">Transmembrane</keyword>
<dbReference type="InterPro" id="IPR023214">
    <property type="entry name" value="HAD_sf"/>
</dbReference>
<dbReference type="CDD" id="cd02612">
    <property type="entry name" value="HAD_PGPPase"/>
    <property type="match status" value="1"/>
</dbReference>
<sequence length="307" mass="32670">MPRLPFRSRKDLSVMPADAAGDESRASVAGAASAAAAEVEGPPAVEPDRTAAAFFDVDNTMMMGASLFWFARGLAARKYFTTRDMLGFVWQQAKFRIGGNEGNPDDMLTIRENALAFVAGRPVSEIVQASEEIYDELMADRIWAGTRALAQQHLDNGQRVWLVTATPVELASIIAHRLGLTGALGTVAEVVDGQYTGRLVGELMHGPAKAEAVLALAEREGLDLTRCTAYSDSANDLPMLSLVGTAVAVNPDTELRAVAKSSGWTIRDFRTGRKAAKIGVPTVAAAALSGGLAGGAIALRRRNKFPW</sequence>
<dbReference type="NCBIfam" id="TIGR01490">
    <property type="entry name" value="HAD-SF-IB-hyp1"/>
    <property type="match status" value="1"/>
</dbReference>
<dbReference type="InterPro" id="IPR050582">
    <property type="entry name" value="HAD-like_SerB"/>
</dbReference>
<dbReference type="RefSeq" id="WP_245852673.1">
    <property type="nucleotide sequence ID" value="NZ_OBQI01000002.1"/>
</dbReference>
<dbReference type="NCBIfam" id="TIGR01488">
    <property type="entry name" value="HAD-SF-IB"/>
    <property type="match status" value="1"/>
</dbReference>
<dbReference type="Gene3D" id="1.20.1440.100">
    <property type="entry name" value="SG protein - dephosphorylation function"/>
    <property type="match status" value="1"/>
</dbReference>
<evidence type="ECO:0000256" key="4">
    <source>
        <dbReference type="ARBA" id="ARBA00022842"/>
    </source>
</evidence>
<dbReference type="PANTHER" id="PTHR43344">
    <property type="entry name" value="PHOSPHOSERINE PHOSPHATASE"/>
    <property type="match status" value="1"/>
</dbReference>
<keyword evidence="4" id="KW-0460">Magnesium</keyword>
<evidence type="ECO:0000256" key="3">
    <source>
        <dbReference type="ARBA" id="ARBA00022801"/>
    </source>
</evidence>
<comment type="similarity">
    <text evidence="1">Belongs to the HAD-like hydrolase superfamily. SerB family.</text>
</comment>
<dbReference type="SUPFAM" id="SSF56784">
    <property type="entry name" value="HAD-like"/>
    <property type="match status" value="1"/>
</dbReference>
<dbReference type="EMBL" id="OBQI01000002">
    <property type="protein sequence ID" value="SOC49198.1"/>
    <property type="molecule type" value="Genomic_DNA"/>
</dbReference>
<keyword evidence="2" id="KW-0479">Metal-binding</keyword>
<organism evidence="6 7">
    <name type="scientific">Blastococcus aggregatus</name>
    <dbReference type="NCBI Taxonomy" id="38502"/>
    <lineage>
        <taxon>Bacteria</taxon>
        <taxon>Bacillati</taxon>
        <taxon>Actinomycetota</taxon>
        <taxon>Actinomycetes</taxon>
        <taxon>Geodermatophilales</taxon>
        <taxon>Geodermatophilaceae</taxon>
        <taxon>Blastococcus</taxon>
    </lineage>
</organism>
<name>A0A285V6H5_9ACTN</name>
<keyword evidence="5" id="KW-0472">Membrane</keyword>
<keyword evidence="7" id="KW-1185">Reference proteome</keyword>
<dbReference type="InterPro" id="IPR036412">
    <property type="entry name" value="HAD-like_sf"/>
</dbReference>
<keyword evidence="3 6" id="KW-0378">Hydrolase</keyword>
<dbReference type="FunFam" id="3.40.50.1000:FF:000025">
    <property type="entry name" value="HAD hydrolase, family IB"/>
    <property type="match status" value="1"/>
</dbReference>
<dbReference type="Proteomes" id="UP000219435">
    <property type="component" value="Unassembled WGS sequence"/>
</dbReference>
<evidence type="ECO:0000256" key="1">
    <source>
        <dbReference type="ARBA" id="ARBA00009184"/>
    </source>
</evidence>
<proteinExistence type="inferred from homology"/>
<reference evidence="7" key="1">
    <citation type="submission" date="2017-08" db="EMBL/GenBank/DDBJ databases">
        <authorList>
            <person name="Varghese N."/>
            <person name="Submissions S."/>
        </authorList>
    </citation>
    <scope>NUCLEOTIDE SEQUENCE [LARGE SCALE GENOMIC DNA]</scope>
    <source>
        <strain evidence="7">DSM 4725</strain>
    </source>
</reference>
<dbReference type="GO" id="GO:0016787">
    <property type="term" value="F:hydrolase activity"/>
    <property type="evidence" value="ECO:0007669"/>
    <property type="project" value="UniProtKB-KW"/>
</dbReference>
<accession>A0A285V6H5</accession>
<dbReference type="GO" id="GO:0046872">
    <property type="term" value="F:metal ion binding"/>
    <property type="evidence" value="ECO:0007669"/>
    <property type="project" value="UniProtKB-KW"/>
</dbReference>
<dbReference type="Pfam" id="PF12710">
    <property type="entry name" value="HAD"/>
    <property type="match status" value="1"/>
</dbReference>
<feature type="transmembrane region" description="Helical" evidence="5">
    <location>
        <begin position="278"/>
        <end position="299"/>
    </location>
</feature>
<evidence type="ECO:0000313" key="7">
    <source>
        <dbReference type="Proteomes" id="UP000219435"/>
    </source>
</evidence>
<dbReference type="InterPro" id="IPR006385">
    <property type="entry name" value="HAD_hydro_SerB1"/>
</dbReference>
<evidence type="ECO:0000313" key="6">
    <source>
        <dbReference type="EMBL" id="SOC49198.1"/>
    </source>
</evidence>
<dbReference type="PANTHER" id="PTHR43344:SF15">
    <property type="entry name" value="PHOSPHOSERINE PHOSPHATASE SERB1"/>
    <property type="match status" value="1"/>
</dbReference>
<keyword evidence="5" id="KW-1133">Transmembrane helix</keyword>
<protein>
    <submittedName>
        <fullName evidence="6">HAD-superfamily subfamily IB hydrolase, TIGR01490</fullName>
    </submittedName>
</protein>
<gene>
    <name evidence="6" type="ORF">SAMN05660748_1917</name>
</gene>